<comment type="similarity">
    <text evidence="1">Belongs to the glycosyl hydrolase 13 family.</text>
</comment>
<dbReference type="SUPFAM" id="SSF81296">
    <property type="entry name" value="E set domains"/>
    <property type="match status" value="1"/>
</dbReference>
<dbReference type="PANTHER" id="PTHR43002">
    <property type="entry name" value="GLYCOGEN DEBRANCHING ENZYME"/>
    <property type="match status" value="1"/>
</dbReference>
<accession>A0A2Z3BCN4</accession>
<dbReference type="CDD" id="cd02860">
    <property type="entry name" value="E_set_Pullulanase"/>
    <property type="match status" value="1"/>
</dbReference>
<keyword evidence="4" id="KW-0326">Glycosidase</keyword>
<evidence type="ECO:0000313" key="4">
    <source>
        <dbReference type="EMBL" id="AVI10282.1"/>
    </source>
</evidence>
<dbReference type="Gene3D" id="3.20.20.80">
    <property type="entry name" value="Glycosidases"/>
    <property type="match status" value="1"/>
</dbReference>
<proteinExistence type="evidence at transcript level"/>
<dbReference type="InterPro" id="IPR014755">
    <property type="entry name" value="Cu-Rt/internalin_Ig-like"/>
</dbReference>
<dbReference type="Gene3D" id="2.60.40.1220">
    <property type="match status" value="1"/>
</dbReference>
<dbReference type="InterPro" id="IPR011838">
    <property type="entry name" value="Pullulan_Gpos"/>
</dbReference>
<dbReference type="NCBIfam" id="TIGR02102">
    <property type="entry name" value="pullulan_Gpos"/>
    <property type="match status" value="1"/>
</dbReference>
<keyword evidence="2" id="KW-0732">Signal</keyword>
<dbReference type="InterPro" id="IPR017853">
    <property type="entry name" value="GH"/>
</dbReference>
<name>A0A2Z3BCN4_ALKPS</name>
<evidence type="ECO:0000256" key="2">
    <source>
        <dbReference type="ARBA" id="ARBA00022729"/>
    </source>
</evidence>
<dbReference type="SUPFAM" id="SSF51445">
    <property type="entry name" value="(Trans)glycosidases"/>
    <property type="match status" value="1"/>
</dbReference>
<dbReference type="InterPro" id="IPR013780">
    <property type="entry name" value="Glyco_hydro_b"/>
</dbReference>
<evidence type="ECO:0000259" key="3">
    <source>
        <dbReference type="SMART" id="SM00642"/>
    </source>
</evidence>
<reference evidence="4" key="1">
    <citation type="submission" date="2017-07" db="EMBL/GenBank/DDBJ databases">
        <title>Characterization of a detergent-todetergent and pH stable Type I pullulanase from Bacillus pseudofirmus 703 with high catalytic efficiency at ambient temperature.</title>
        <authorList>
            <person name="Lu Z."/>
            <person name="Zhang G."/>
        </authorList>
    </citation>
    <scope>NUCLEOTIDE SEQUENCE</scope>
    <source>
        <strain evidence="4">703</strain>
    </source>
</reference>
<dbReference type="Pfam" id="PF02922">
    <property type="entry name" value="CBM_48"/>
    <property type="match status" value="1"/>
</dbReference>
<dbReference type="SMART" id="SM00642">
    <property type="entry name" value="Aamy"/>
    <property type="match status" value="1"/>
</dbReference>
<dbReference type="GO" id="GO:0051060">
    <property type="term" value="F:pullulanase activity"/>
    <property type="evidence" value="ECO:0007669"/>
    <property type="project" value="UniProtKB-EC"/>
</dbReference>
<dbReference type="SMR" id="A0A2Z3BCN4"/>
<dbReference type="Gene3D" id="2.60.40.10">
    <property type="entry name" value="Immunoglobulins"/>
    <property type="match status" value="1"/>
</dbReference>
<keyword evidence="4" id="KW-0378">Hydrolase</keyword>
<dbReference type="EC" id="3.2.1.41" evidence="4"/>
<feature type="domain" description="Glycosyl hydrolase family 13 catalytic" evidence="3">
    <location>
        <begin position="238"/>
        <end position="614"/>
    </location>
</feature>
<evidence type="ECO:0000256" key="1">
    <source>
        <dbReference type="ARBA" id="ARBA00008061"/>
    </source>
</evidence>
<organism evidence="4">
    <name type="scientific">Alkalihalophilus pseudofirmus</name>
    <name type="common">Bacillus pseudofirmus</name>
    <dbReference type="NCBI Taxonomy" id="79885"/>
    <lineage>
        <taxon>Bacteria</taxon>
        <taxon>Bacillati</taxon>
        <taxon>Bacillota</taxon>
        <taxon>Bacilli</taxon>
        <taxon>Bacillales</taxon>
        <taxon>Bacillaceae</taxon>
        <taxon>Alkalihalophilus</taxon>
    </lineage>
</organism>
<dbReference type="EMBL" id="MF583743">
    <property type="protein sequence ID" value="AVI10282.1"/>
    <property type="molecule type" value="mRNA"/>
</dbReference>
<dbReference type="InterPro" id="IPR014756">
    <property type="entry name" value="Ig_E-set"/>
</dbReference>
<dbReference type="Pfam" id="PF00128">
    <property type="entry name" value="Alpha-amylase"/>
    <property type="match status" value="1"/>
</dbReference>
<dbReference type="AlphaFoldDB" id="A0A2Z3BCN4"/>
<dbReference type="InterPro" id="IPR040806">
    <property type="entry name" value="SpuA_C"/>
</dbReference>
<dbReference type="Pfam" id="PF18033">
    <property type="entry name" value="SpuA_C"/>
    <property type="match status" value="1"/>
</dbReference>
<protein>
    <submittedName>
        <fullName evidence="4">Type I pullulanase</fullName>
        <ecNumber evidence="4">3.2.1.41</ecNumber>
    </submittedName>
</protein>
<dbReference type="InterPro" id="IPR004193">
    <property type="entry name" value="Glyco_hydro_13_N"/>
</dbReference>
<dbReference type="GO" id="GO:0005975">
    <property type="term" value="P:carbohydrate metabolic process"/>
    <property type="evidence" value="ECO:0007669"/>
    <property type="project" value="InterPro"/>
</dbReference>
<dbReference type="Gene3D" id="2.60.40.1180">
    <property type="entry name" value="Golgi alpha-mannosidase II"/>
    <property type="match status" value="1"/>
</dbReference>
<dbReference type="InterPro" id="IPR013783">
    <property type="entry name" value="Ig-like_fold"/>
</dbReference>
<sequence>MNTPPIGFYLHSGVVAGETTIHVKGIGIDQLSDNDLKENIHIKSHTGEDIPINEVRKIEDDLIELSGVFSIEHIPFTVTYKEQAIQLRLHWTLMDTYFKYEGQLGAALHENGNATLKLWSPLADSVSVIVYDKEDQFNIIADEIIMTKEDQGVWKVTLTHENTGVSNLEGYYYHYVIEVNGQKKLGLDPYAKSMAAWDFRGGYLVGKAAIINPSTIGPELDFAAIEQYEKREDAVIYEVHVRDFTSDPMIENDLESPFGTYTAFIDKLDYIKTLGVTHIQLLPIMSCYKVNENDNKTRELDFSSEGNNYNWGYDPHGYFSPSGMYSDQPEIARRRIEELKLLIEAVHLKGMGVILDVVYNHTALVEILETLVPHYYHFMDIDGTARTSFGGGRLGTTHFMARKLLLDSITYWVEEFKIDGFRFDMMGDHDSETIQLAYNQAKALNPKILMIGEGWRTFVGDEGMPVRAADQDWMQYTESVGVFSDEFRNELKSGYGSEGQPRFLTNGARNIRQIFDNIKAQPHNFIATSPGDVVPYIEAHDNLTLHDVIAQSIMKDPDYHQEEIHKRIRIGNVLVLLSQGTAFIHAGQEYGRTKQFLANTGHAPYKSTFMVNEHGEPFRYPHFIHDSYNSSDRINMFDWSKAANSNLYPVHTATREYTAGLIQLRRSTNAFRLGTKELIDQHVHLIEAPEIQEFDLILAYRNAATDGTGSYYVFVNASLHGRMLTLSEDITQGIVIVDAANAGTEKIENPTGFTLTAKSITIDPLTVVVIKKEDS</sequence>
<dbReference type="InterPro" id="IPR006047">
    <property type="entry name" value="GH13_cat_dom"/>
</dbReference>
<dbReference type="CDD" id="cd11341">
    <property type="entry name" value="AmyAc_Pullulanase_LD-like"/>
    <property type="match status" value="1"/>
</dbReference>